<comment type="caution">
    <text evidence="1">The sequence shown here is derived from an EMBL/GenBank/DDBJ whole genome shotgun (WGS) entry which is preliminary data.</text>
</comment>
<organism evidence="1 2">
    <name type="scientific">Dendryphion nanum</name>
    <dbReference type="NCBI Taxonomy" id="256645"/>
    <lineage>
        <taxon>Eukaryota</taxon>
        <taxon>Fungi</taxon>
        <taxon>Dikarya</taxon>
        <taxon>Ascomycota</taxon>
        <taxon>Pezizomycotina</taxon>
        <taxon>Dothideomycetes</taxon>
        <taxon>Pleosporomycetidae</taxon>
        <taxon>Pleosporales</taxon>
        <taxon>Torulaceae</taxon>
        <taxon>Dendryphion</taxon>
    </lineage>
</organism>
<dbReference type="Gene3D" id="1.20.1290.10">
    <property type="entry name" value="AhpD-like"/>
    <property type="match status" value="1"/>
</dbReference>
<accession>A0A9P9EL79</accession>
<evidence type="ECO:0000313" key="2">
    <source>
        <dbReference type="Proteomes" id="UP000700596"/>
    </source>
</evidence>
<evidence type="ECO:0000313" key="1">
    <source>
        <dbReference type="EMBL" id="KAH7139152.1"/>
    </source>
</evidence>
<evidence type="ECO:0008006" key="3">
    <source>
        <dbReference type="Google" id="ProtNLM"/>
    </source>
</evidence>
<dbReference type="InterPro" id="IPR052999">
    <property type="entry name" value="PTS1_Protein"/>
</dbReference>
<protein>
    <recommendedName>
        <fullName evidence="3">Carboxymuconolactone decarboxylase-like domain-containing protein</fullName>
    </recommendedName>
</protein>
<dbReference type="PANTHER" id="PTHR28180:SF5">
    <property type="entry name" value="DNA POLYMERASE ALPHA SUBUNIT B"/>
    <property type="match status" value="1"/>
</dbReference>
<dbReference type="InterPro" id="IPR029032">
    <property type="entry name" value="AhpD-like"/>
</dbReference>
<reference evidence="1" key="1">
    <citation type="journal article" date="2021" name="Nat. Commun.">
        <title>Genetic determinants of endophytism in the Arabidopsis root mycobiome.</title>
        <authorList>
            <person name="Mesny F."/>
            <person name="Miyauchi S."/>
            <person name="Thiergart T."/>
            <person name="Pickel B."/>
            <person name="Atanasova L."/>
            <person name="Karlsson M."/>
            <person name="Huettel B."/>
            <person name="Barry K.W."/>
            <person name="Haridas S."/>
            <person name="Chen C."/>
            <person name="Bauer D."/>
            <person name="Andreopoulos W."/>
            <person name="Pangilinan J."/>
            <person name="LaButti K."/>
            <person name="Riley R."/>
            <person name="Lipzen A."/>
            <person name="Clum A."/>
            <person name="Drula E."/>
            <person name="Henrissat B."/>
            <person name="Kohler A."/>
            <person name="Grigoriev I.V."/>
            <person name="Martin F.M."/>
            <person name="Hacquard S."/>
        </authorList>
    </citation>
    <scope>NUCLEOTIDE SEQUENCE</scope>
    <source>
        <strain evidence="1">MPI-CAGE-CH-0243</strain>
    </source>
</reference>
<keyword evidence="2" id="KW-1185">Reference proteome</keyword>
<dbReference type="OrthoDB" id="5537330at2759"/>
<dbReference type="SUPFAM" id="SSF69118">
    <property type="entry name" value="AhpD-like"/>
    <property type="match status" value="1"/>
</dbReference>
<dbReference type="EMBL" id="JAGMWT010000001">
    <property type="protein sequence ID" value="KAH7139152.1"/>
    <property type="molecule type" value="Genomic_DNA"/>
</dbReference>
<dbReference type="PANTHER" id="PTHR28180">
    <property type="entry name" value="CONSERVED MITOCHONDRIAL PROTEIN-RELATED"/>
    <property type="match status" value="1"/>
</dbReference>
<dbReference type="Proteomes" id="UP000700596">
    <property type="component" value="Unassembled WGS sequence"/>
</dbReference>
<gene>
    <name evidence="1" type="ORF">B0J11DRAFT_422293</name>
</gene>
<name>A0A9P9EL79_9PLEO</name>
<proteinExistence type="predicted"/>
<dbReference type="AlphaFoldDB" id="A0A9P9EL79"/>
<sequence length="240" mass="27183">MATSSSVGSELIDLFAQVQSQFPTASLGPEKWFLVVLSTLTGIGKPSLAADLYLYLISLPQYSESGARKELMRRLREALVKEVSIVGVCRPLEATMCIDAVTRDEDKDKSWSREDWKCDQINHDRGTEWLTKLYGENLKPIDEMFDSHRDFGWISREITYGLYLSDHRILDGVETELVVLSGIMAQDLPKMTAWHLRACRRIGITMEDCESIQKCIEIIVAFAGVKLSPMPRVVDIEHEV</sequence>